<feature type="binding site" evidence="10">
    <location>
        <position position="248"/>
    </location>
    <ligand>
        <name>glycerol</name>
        <dbReference type="ChEBI" id="CHEBI:17754"/>
    </ligand>
</feature>
<dbReference type="InterPro" id="IPR032837">
    <property type="entry name" value="G1PDH"/>
</dbReference>
<keyword evidence="4" id="KW-0521">NADP</keyword>
<evidence type="ECO:0000256" key="10">
    <source>
        <dbReference type="PIRSR" id="PIRSR000112-1"/>
    </source>
</evidence>
<dbReference type="Gene3D" id="3.40.50.1970">
    <property type="match status" value="1"/>
</dbReference>
<sequence>MPTFARTVLAPITVEVSAGALARLPELLVDARISAGGRVAVALGPGLGETIATELDHLPDATVHTVKPGSLASARDLAGRLRDDHRVDALVGIGGGKLLDTAKFAATELGLPMVSVATSLAHDGLASPTASLERDGVSVSYGVHPPLAVLADLDFIRRAPVGQLRSGIGDALTNLSAVADWQLSHDVNGEAIDGLAVAIARSGAEAVLRHPGTVSDDGFLTSLAYALVQGGLAMGMAGSSRPCSGGCHEISHALDVLHPGLASHGEQGAVGALVCTWLRGDEALFSELSAAMGRHGLPRTAAELGLTTAELATAVAYAPRTRPGRYTILEHRELDSVALERHLTEMMHELD</sequence>
<evidence type="ECO:0000313" key="13">
    <source>
        <dbReference type="EMBL" id="SDE41135.1"/>
    </source>
</evidence>
<feature type="binding site" evidence="10">
    <location>
        <position position="264"/>
    </location>
    <ligand>
        <name>glycerol</name>
        <dbReference type="ChEBI" id="CHEBI:17754"/>
    </ligand>
</feature>
<feature type="binding site" evidence="11">
    <location>
        <position position="123"/>
    </location>
    <ligand>
        <name>glycerol</name>
        <dbReference type="ChEBI" id="CHEBI:17754"/>
    </ligand>
</feature>
<dbReference type="Proteomes" id="UP000198949">
    <property type="component" value="Unassembled WGS sequence"/>
</dbReference>
<keyword evidence="10" id="KW-0862">Zinc</keyword>
<dbReference type="SUPFAM" id="SSF56796">
    <property type="entry name" value="Dehydroquinate synthase-like"/>
    <property type="match status" value="1"/>
</dbReference>
<dbReference type="STRING" id="58114.SAMN05216270_120101"/>
<keyword evidence="5" id="KW-0560">Oxidoreductase</keyword>
<comment type="cofactor">
    <cofactor evidence="10">
        <name>Zn(2+)</name>
        <dbReference type="ChEBI" id="CHEBI:29105"/>
    </cofactor>
    <text evidence="10">Binds 1 zinc ion per subunit.</text>
</comment>
<dbReference type="GO" id="GO:0016614">
    <property type="term" value="F:oxidoreductase activity, acting on CH-OH group of donors"/>
    <property type="evidence" value="ECO:0007669"/>
    <property type="project" value="InterPro"/>
</dbReference>
<organism evidence="13 14">
    <name type="scientific">Glycomyces harbinensis</name>
    <dbReference type="NCBI Taxonomy" id="58114"/>
    <lineage>
        <taxon>Bacteria</taxon>
        <taxon>Bacillati</taxon>
        <taxon>Actinomycetota</taxon>
        <taxon>Actinomycetes</taxon>
        <taxon>Glycomycetales</taxon>
        <taxon>Glycomycetaceae</taxon>
        <taxon>Glycomyces</taxon>
    </lineage>
</organism>
<keyword evidence="9" id="KW-1208">Phospholipid metabolism</keyword>
<reference evidence="14" key="1">
    <citation type="submission" date="2016-10" db="EMBL/GenBank/DDBJ databases">
        <authorList>
            <person name="Varghese N."/>
            <person name="Submissions S."/>
        </authorList>
    </citation>
    <scope>NUCLEOTIDE SEQUENCE [LARGE SCALE GENOMIC DNA]</scope>
    <source>
        <strain evidence="14">CGMCC 4.3516</strain>
    </source>
</reference>
<evidence type="ECO:0000256" key="9">
    <source>
        <dbReference type="ARBA" id="ARBA00023264"/>
    </source>
</evidence>
<dbReference type="AlphaFoldDB" id="A0A1G7CRJ8"/>
<gene>
    <name evidence="13" type="ORF">SAMN05216270_120101</name>
</gene>
<evidence type="ECO:0000256" key="7">
    <source>
        <dbReference type="ARBA" id="ARBA00023098"/>
    </source>
</evidence>
<evidence type="ECO:0000256" key="1">
    <source>
        <dbReference type="ARBA" id="ARBA00022490"/>
    </source>
</evidence>
<dbReference type="PANTHER" id="PTHR43616:SF5">
    <property type="entry name" value="GLYCEROL DEHYDROGENASE 1"/>
    <property type="match status" value="1"/>
</dbReference>
<evidence type="ECO:0000256" key="8">
    <source>
        <dbReference type="ARBA" id="ARBA00023209"/>
    </source>
</evidence>
<keyword evidence="3 10" id="KW-0479">Metal-binding</keyword>
<evidence type="ECO:0000256" key="5">
    <source>
        <dbReference type="ARBA" id="ARBA00023002"/>
    </source>
</evidence>
<dbReference type="CDD" id="cd08174">
    <property type="entry name" value="G1PDH-like"/>
    <property type="match status" value="1"/>
</dbReference>
<name>A0A1G7CRJ8_9ACTN</name>
<dbReference type="InterPro" id="IPR016205">
    <property type="entry name" value="Glycerol_DH"/>
</dbReference>
<dbReference type="RefSeq" id="WP_091040198.1">
    <property type="nucleotide sequence ID" value="NZ_FNAD01000020.1"/>
</dbReference>
<dbReference type="EMBL" id="FNAD01000020">
    <property type="protein sequence ID" value="SDE41135.1"/>
    <property type="molecule type" value="Genomic_DNA"/>
</dbReference>
<keyword evidence="6 12" id="KW-0520">NAD</keyword>
<protein>
    <submittedName>
        <fullName evidence="13">Glycerol-1-phosphate dehydrogenase [NAD(P)+]</fullName>
    </submittedName>
</protein>
<dbReference type="PANTHER" id="PTHR43616">
    <property type="entry name" value="GLYCEROL DEHYDROGENASE"/>
    <property type="match status" value="1"/>
</dbReference>
<evidence type="ECO:0000256" key="11">
    <source>
        <dbReference type="PIRSR" id="PIRSR000112-2"/>
    </source>
</evidence>
<feature type="binding site" evidence="12">
    <location>
        <begin position="96"/>
        <end position="100"/>
    </location>
    <ligand>
        <name>NAD(+)</name>
        <dbReference type="ChEBI" id="CHEBI:57540"/>
    </ligand>
</feature>
<feature type="binding site" evidence="10">
    <location>
        <position position="170"/>
    </location>
    <ligand>
        <name>glycerol</name>
        <dbReference type="ChEBI" id="CHEBI:17754"/>
    </ligand>
</feature>
<evidence type="ECO:0000256" key="12">
    <source>
        <dbReference type="PIRSR" id="PIRSR000112-3"/>
    </source>
</evidence>
<keyword evidence="7" id="KW-0443">Lipid metabolism</keyword>
<evidence type="ECO:0000313" key="14">
    <source>
        <dbReference type="Proteomes" id="UP000198949"/>
    </source>
</evidence>
<dbReference type="GO" id="GO:0008654">
    <property type="term" value="P:phospholipid biosynthetic process"/>
    <property type="evidence" value="ECO:0007669"/>
    <property type="project" value="UniProtKB-KW"/>
</dbReference>
<dbReference type="Gene3D" id="1.20.1090.10">
    <property type="entry name" value="Dehydroquinate synthase-like - alpha domain"/>
    <property type="match status" value="1"/>
</dbReference>
<dbReference type="GO" id="GO:0046872">
    <property type="term" value="F:metal ion binding"/>
    <property type="evidence" value="ECO:0007669"/>
    <property type="project" value="UniProtKB-KW"/>
</dbReference>
<accession>A0A1G7CRJ8</accession>
<keyword evidence="2" id="KW-0444">Lipid biosynthesis</keyword>
<keyword evidence="1" id="KW-0963">Cytoplasm</keyword>
<dbReference type="OrthoDB" id="5198708at2"/>
<keyword evidence="8" id="KW-0594">Phospholipid biosynthesis</keyword>
<evidence type="ECO:0000256" key="2">
    <source>
        <dbReference type="ARBA" id="ARBA00022516"/>
    </source>
</evidence>
<evidence type="ECO:0000256" key="3">
    <source>
        <dbReference type="ARBA" id="ARBA00022723"/>
    </source>
</evidence>
<dbReference type="PIRSF" id="PIRSF000112">
    <property type="entry name" value="Glycerol_dehydrogenase"/>
    <property type="match status" value="1"/>
</dbReference>
<proteinExistence type="predicted"/>
<evidence type="ECO:0000256" key="4">
    <source>
        <dbReference type="ARBA" id="ARBA00022857"/>
    </source>
</evidence>
<dbReference type="Pfam" id="PF13685">
    <property type="entry name" value="Fe-ADH_2"/>
    <property type="match status" value="1"/>
</dbReference>
<evidence type="ECO:0000256" key="6">
    <source>
        <dbReference type="ARBA" id="ARBA00023027"/>
    </source>
</evidence>
<keyword evidence="14" id="KW-1185">Reference proteome</keyword>
<feature type="binding site" evidence="12">
    <location>
        <position position="127"/>
    </location>
    <ligand>
        <name>NAD(+)</name>
        <dbReference type="ChEBI" id="CHEBI:57540"/>
    </ligand>
</feature>